<dbReference type="CDD" id="cd22162">
    <property type="entry name" value="F-box_AtSKIP3-like"/>
    <property type="match status" value="1"/>
</dbReference>
<name>A0AAV1WP56_LUPLU</name>
<dbReference type="PANTHER" id="PTHR32278:SF15">
    <property type="entry name" value="F-BOX PROTEIN PP2-B13-RELATED"/>
    <property type="match status" value="1"/>
</dbReference>
<sequence>MDPIPTCSNIESLPEDCVSAILSHASPQEACIFSLVTPTLRLVADSDIVWKSFLPSDYEDIVSRALNPLSLRFSSYKNLFYELCHPLILDGGKRIFKLEKSSGKKCYILSARELSIAWSSDPIFWSWRSTPQSRFPEVAELRTISWLEIEGKIRTQILTPNTLYGAYLIMNVSHRAYGLDFAPSEVSIVTGHKVEKGKAYLYRKEEKNLKMETFFSENKEGIPYPSKREDGWMEIELGEFFSGESNVDVKMSLREVCYRLKGGLVLEGIEVRPKQV</sequence>
<dbReference type="Pfam" id="PF14299">
    <property type="entry name" value="PP2"/>
    <property type="match status" value="1"/>
</dbReference>
<dbReference type="EMBL" id="CAXHTB010000008">
    <property type="protein sequence ID" value="CAL0311205.1"/>
    <property type="molecule type" value="Genomic_DNA"/>
</dbReference>
<dbReference type="InterPro" id="IPR036047">
    <property type="entry name" value="F-box-like_dom_sf"/>
</dbReference>
<dbReference type="InterPro" id="IPR025886">
    <property type="entry name" value="PP2-like"/>
</dbReference>
<dbReference type="PROSITE" id="PS50181">
    <property type="entry name" value="FBOX"/>
    <property type="match status" value="1"/>
</dbReference>
<evidence type="ECO:0000259" key="1">
    <source>
        <dbReference type="PROSITE" id="PS50181"/>
    </source>
</evidence>
<evidence type="ECO:0000313" key="2">
    <source>
        <dbReference type="EMBL" id="CAL0311205.1"/>
    </source>
</evidence>
<comment type="caution">
    <text evidence="2">The sequence shown here is derived from an EMBL/GenBank/DDBJ whole genome shotgun (WGS) entry which is preliminary data.</text>
</comment>
<organism evidence="2 3">
    <name type="scientific">Lupinus luteus</name>
    <name type="common">European yellow lupine</name>
    <dbReference type="NCBI Taxonomy" id="3873"/>
    <lineage>
        <taxon>Eukaryota</taxon>
        <taxon>Viridiplantae</taxon>
        <taxon>Streptophyta</taxon>
        <taxon>Embryophyta</taxon>
        <taxon>Tracheophyta</taxon>
        <taxon>Spermatophyta</taxon>
        <taxon>Magnoliopsida</taxon>
        <taxon>eudicotyledons</taxon>
        <taxon>Gunneridae</taxon>
        <taxon>Pentapetalae</taxon>
        <taxon>rosids</taxon>
        <taxon>fabids</taxon>
        <taxon>Fabales</taxon>
        <taxon>Fabaceae</taxon>
        <taxon>Papilionoideae</taxon>
        <taxon>50 kb inversion clade</taxon>
        <taxon>genistoids sensu lato</taxon>
        <taxon>core genistoids</taxon>
        <taxon>Genisteae</taxon>
        <taxon>Lupinus</taxon>
    </lineage>
</organism>
<proteinExistence type="predicted"/>
<dbReference type="InterPro" id="IPR001810">
    <property type="entry name" value="F-box_dom"/>
</dbReference>
<reference evidence="2 3" key="1">
    <citation type="submission" date="2024-03" db="EMBL/GenBank/DDBJ databases">
        <authorList>
            <person name="Martinez-Hernandez J."/>
        </authorList>
    </citation>
    <scope>NUCLEOTIDE SEQUENCE [LARGE SCALE GENOMIC DNA]</scope>
</reference>
<dbReference type="Proteomes" id="UP001497480">
    <property type="component" value="Unassembled WGS sequence"/>
</dbReference>
<evidence type="ECO:0000313" key="3">
    <source>
        <dbReference type="Proteomes" id="UP001497480"/>
    </source>
</evidence>
<accession>A0AAV1WP56</accession>
<dbReference type="AlphaFoldDB" id="A0AAV1WP56"/>
<dbReference type="PANTHER" id="PTHR32278">
    <property type="entry name" value="F-BOX DOMAIN-CONTAINING PROTEIN"/>
    <property type="match status" value="1"/>
</dbReference>
<keyword evidence="3" id="KW-1185">Reference proteome</keyword>
<dbReference type="SUPFAM" id="SSF81383">
    <property type="entry name" value="F-box domain"/>
    <property type="match status" value="1"/>
</dbReference>
<feature type="domain" description="F-box" evidence="1">
    <location>
        <begin position="7"/>
        <end position="53"/>
    </location>
</feature>
<gene>
    <name evidence="2" type="ORF">LLUT_LOCUS12265</name>
</gene>
<dbReference type="Pfam" id="PF00646">
    <property type="entry name" value="F-box"/>
    <property type="match status" value="1"/>
</dbReference>
<protein>
    <recommendedName>
        <fullName evidence="1">F-box domain-containing protein</fullName>
    </recommendedName>
</protein>